<feature type="compositionally biased region" description="Polar residues" evidence="1">
    <location>
        <begin position="22"/>
        <end position="46"/>
    </location>
</feature>
<feature type="compositionally biased region" description="Low complexity" evidence="1">
    <location>
        <begin position="64"/>
        <end position="75"/>
    </location>
</feature>
<name>A0A8T1X581_9STRA</name>
<proteinExistence type="predicted"/>
<comment type="caution">
    <text evidence="2">The sequence shown here is derived from an EMBL/GenBank/DDBJ whole genome shotgun (WGS) entry which is preliminary data.</text>
</comment>
<feature type="compositionally biased region" description="Basic and acidic residues" evidence="1">
    <location>
        <begin position="80"/>
        <end position="91"/>
    </location>
</feature>
<organism evidence="2 3">
    <name type="scientific">Phytophthora boehmeriae</name>
    <dbReference type="NCBI Taxonomy" id="109152"/>
    <lineage>
        <taxon>Eukaryota</taxon>
        <taxon>Sar</taxon>
        <taxon>Stramenopiles</taxon>
        <taxon>Oomycota</taxon>
        <taxon>Peronosporomycetes</taxon>
        <taxon>Peronosporales</taxon>
        <taxon>Peronosporaceae</taxon>
        <taxon>Phytophthora</taxon>
    </lineage>
</organism>
<dbReference type="AlphaFoldDB" id="A0A8T1X581"/>
<evidence type="ECO:0000313" key="2">
    <source>
        <dbReference type="EMBL" id="KAG7399538.1"/>
    </source>
</evidence>
<dbReference type="Proteomes" id="UP000693981">
    <property type="component" value="Unassembled WGS sequence"/>
</dbReference>
<evidence type="ECO:0000256" key="1">
    <source>
        <dbReference type="SAM" id="MobiDB-lite"/>
    </source>
</evidence>
<feature type="region of interest" description="Disordered" evidence="1">
    <location>
        <begin position="22"/>
        <end position="91"/>
    </location>
</feature>
<protein>
    <submittedName>
        <fullName evidence="2">Uncharacterized protein</fullName>
    </submittedName>
</protein>
<evidence type="ECO:0000313" key="3">
    <source>
        <dbReference type="Proteomes" id="UP000693981"/>
    </source>
</evidence>
<reference evidence="2" key="1">
    <citation type="submission" date="2021-02" db="EMBL/GenBank/DDBJ databases">
        <authorList>
            <person name="Palmer J.M."/>
        </authorList>
    </citation>
    <scope>NUCLEOTIDE SEQUENCE</scope>
    <source>
        <strain evidence="2">SCRP23</strain>
    </source>
</reference>
<dbReference type="OrthoDB" id="166160at2759"/>
<keyword evidence="3" id="KW-1185">Reference proteome</keyword>
<accession>A0A8T1X581</accession>
<gene>
    <name evidence="2" type="ORF">PHYBOEH_008663</name>
</gene>
<sequence>MDTKESYSSNAEFDHLSSEQFFESGRSMSFSEPETEWTDTYSSSHGPPTFRSGITEPTSNTIVSLESSRSSLNNSQYASRDTEASEHIHESEDYIMFTNSSSEALSFDAGSTSPEF</sequence>
<dbReference type="EMBL" id="JAGDFL010000051">
    <property type="protein sequence ID" value="KAG7399538.1"/>
    <property type="molecule type" value="Genomic_DNA"/>
</dbReference>